<accession>A0A9P6RHS4</accession>
<keyword evidence="3" id="KW-1185">Reference proteome</keyword>
<dbReference type="AlphaFoldDB" id="A0A9P6RHS4"/>
<feature type="domain" description="F-box" evidence="1">
    <location>
        <begin position="71"/>
        <end position="113"/>
    </location>
</feature>
<sequence length="735" mass="83221">MISAKDYGLKRPFSHTLSQATPSLLQKDLEGIDAVQSLVSLPCPVTYTRSCKHILLSPLVKKQRLQSLTDFPNEILLGIQSYLTHPLDLLHFSHCCVLLRSLADEKAWHRLYIYFIPTWSKGTEVGHLRHGANLWKHIVVDDFLQRSLYWIDSSDRPSPDDAVKCLRNTSEPLRLRVNLSLATHIKPAHMDAPTLSHLTDCSRWRNVGPPASHTDPASYSTISAYMQARTCGDHKNHQIVIYRLPNHDKPLAIIPGDFWVHSGDLDPDMIAGNLTIAQLMDIKQFPTQKDDQGRMRIVLVVAFGESHHILNDATDADAQFLDVWQLIKVVEIYICGTPQDNSVGSTTNSIGINRPRLIPYRPDPIMGRVETIVTSSGPEQIRGRAVKLYTAPLPSTGQATDHIALFGIHEGARQQAIVMTSPLFVSSPPAIMYSAFLDPSIATSEWDCYALGGLHALESSCMALFPPQSDFEHLLVIMDRKGRGEVWDWLHKVRVAALLLPENDMAMQDKRQDEEEHFNHRKDLYYWGVQVNWAVEEPGYAEQGSAMSFGSGPGYRRNGDFRIVALADGRHKEWETCWWHISENTLRNRQHNSCMILPSSRHFEQSTLGTAYTPSLPQRSSASSAIILGHDQPASEREGDDNHVLFIAYLIWDHYRIALTSNYGLCMFDMNQEVNGDCLESDQGEQLRRPQWITFIDKATDDPLIDIATVGDCLFLTRKYSHMIWPFRRPLERLP</sequence>
<comment type="caution">
    <text evidence="2">The sequence shown here is derived from an EMBL/GenBank/DDBJ whole genome shotgun (WGS) entry which is preliminary data.</text>
</comment>
<organism evidence="2 3">
    <name type="scientific">Dissophora globulifera</name>
    <dbReference type="NCBI Taxonomy" id="979702"/>
    <lineage>
        <taxon>Eukaryota</taxon>
        <taxon>Fungi</taxon>
        <taxon>Fungi incertae sedis</taxon>
        <taxon>Mucoromycota</taxon>
        <taxon>Mortierellomycotina</taxon>
        <taxon>Mortierellomycetes</taxon>
        <taxon>Mortierellales</taxon>
        <taxon>Mortierellaceae</taxon>
        <taxon>Dissophora</taxon>
    </lineage>
</organism>
<dbReference type="InterPro" id="IPR036047">
    <property type="entry name" value="F-box-like_dom_sf"/>
</dbReference>
<dbReference type="InterPro" id="IPR001810">
    <property type="entry name" value="F-box_dom"/>
</dbReference>
<dbReference type="OrthoDB" id="2441754at2759"/>
<protein>
    <recommendedName>
        <fullName evidence="1">F-box domain-containing protein</fullName>
    </recommendedName>
</protein>
<name>A0A9P6RHS4_9FUNG</name>
<evidence type="ECO:0000313" key="3">
    <source>
        <dbReference type="Proteomes" id="UP000738325"/>
    </source>
</evidence>
<evidence type="ECO:0000313" key="2">
    <source>
        <dbReference type="EMBL" id="KAG0317598.1"/>
    </source>
</evidence>
<dbReference type="SUPFAM" id="SSF81383">
    <property type="entry name" value="F-box domain"/>
    <property type="match status" value="1"/>
</dbReference>
<evidence type="ECO:0000259" key="1">
    <source>
        <dbReference type="Pfam" id="PF12937"/>
    </source>
</evidence>
<dbReference type="Proteomes" id="UP000738325">
    <property type="component" value="Unassembled WGS sequence"/>
</dbReference>
<gene>
    <name evidence="2" type="ORF">BGZ99_006202</name>
</gene>
<reference evidence="2" key="1">
    <citation type="journal article" date="2020" name="Fungal Divers.">
        <title>Resolving the Mortierellaceae phylogeny through synthesis of multi-gene phylogenetics and phylogenomics.</title>
        <authorList>
            <person name="Vandepol N."/>
            <person name="Liber J."/>
            <person name="Desiro A."/>
            <person name="Na H."/>
            <person name="Kennedy M."/>
            <person name="Barry K."/>
            <person name="Grigoriev I.V."/>
            <person name="Miller A.N."/>
            <person name="O'Donnell K."/>
            <person name="Stajich J.E."/>
            <person name="Bonito G."/>
        </authorList>
    </citation>
    <scope>NUCLEOTIDE SEQUENCE</scope>
    <source>
        <strain evidence="2">REB-010B</strain>
    </source>
</reference>
<proteinExistence type="predicted"/>
<dbReference type="Pfam" id="PF12937">
    <property type="entry name" value="F-box-like"/>
    <property type="match status" value="1"/>
</dbReference>
<dbReference type="EMBL" id="JAAAIP010000415">
    <property type="protein sequence ID" value="KAG0317598.1"/>
    <property type="molecule type" value="Genomic_DNA"/>
</dbReference>